<protein>
    <recommendedName>
        <fullName evidence="2">DUF7963 domain-containing protein</fullName>
    </recommendedName>
</protein>
<feature type="compositionally biased region" description="Low complexity" evidence="1">
    <location>
        <begin position="116"/>
        <end position="126"/>
    </location>
</feature>
<gene>
    <name evidence="3" type="ORF">FH972_012023</name>
</gene>
<dbReference type="AlphaFoldDB" id="A0A5N6R2J6"/>
<proteinExistence type="predicted"/>
<dbReference type="InterPro" id="IPR058269">
    <property type="entry name" value="DUF7963"/>
</dbReference>
<feature type="compositionally biased region" description="Low complexity" evidence="1">
    <location>
        <begin position="8"/>
        <end position="25"/>
    </location>
</feature>
<feature type="compositionally biased region" description="Gly residues" evidence="1">
    <location>
        <begin position="142"/>
        <end position="153"/>
    </location>
</feature>
<dbReference type="EMBL" id="CM017325">
    <property type="protein sequence ID" value="KAE8055162.1"/>
    <property type="molecule type" value="Genomic_DNA"/>
</dbReference>
<name>A0A5N6R2J6_9ROSI</name>
<accession>A0A5N6R2J6</accession>
<organism evidence="3 4">
    <name type="scientific">Carpinus fangiana</name>
    <dbReference type="NCBI Taxonomy" id="176857"/>
    <lineage>
        <taxon>Eukaryota</taxon>
        <taxon>Viridiplantae</taxon>
        <taxon>Streptophyta</taxon>
        <taxon>Embryophyta</taxon>
        <taxon>Tracheophyta</taxon>
        <taxon>Spermatophyta</taxon>
        <taxon>Magnoliopsida</taxon>
        <taxon>eudicotyledons</taxon>
        <taxon>Gunneridae</taxon>
        <taxon>Pentapetalae</taxon>
        <taxon>rosids</taxon>
        <taxon>fabids</taxon>
        <taxon>Fagales</taxon>
        <taxon>Betulaceae</taxon>
        <taxon>Carpinus</taxon>
    </lineage>
</organism>
<dbReference type="PANTHER" id="PTHR32166">
    <property type="entry name" value="OSJNBA0013A04.12 PROTEIN"/>
    <property type="match status" value="1"/>
</dbReference>
<evidence type="ECO:0000256" key="1">
    <source>
        <dbReference type="SAM" id="MobiDB-lite"/>
    </source>
</evidence>
<dbReference type="OrthoDB" id="1873691at2759"/>
<feature type="region of interest" description="Disordered" evidence="1">
    <location>
        <begin position="1"/>
        <end position="26"/>
    </location>
</feature>
<dbReference type="Pfam" id="PF25908">
    <property type="entry name" value="DUF7963"/>
    <property type="match status" value="1"/>
</dbReference>
<evidence type="ECO:0000259" key="2">
    <source>
        <dbReference type="Pfam" id="PF25908"/>
    </source>
</evidence>
<evidence type="ECO:0000313" key="3">
    <source>
        <dbReference type="EMBL" id="KAE8055162.1"/>
    </source>
</evidence>
<feature type="domain" description="DUF7963" evidence="2">
    <location>
        <begin position="25"/>
        <end position="109"/>
    </location>
</feature>
<keyword evidence="4" id="KW-1185">Reference proteome</keyword>
<reference evidence="3 4" key="1">
    <citation type="submission" date="2019-06" db="EMBL/GenBank/DDBJ databases">
        <title>A chromosomal-level reference genome of Carpinus fangiana (Coryloideae, Betulaceae).</title>
        <authorList>
            <person name="Yang X."/>
            <person name="Wang Z."/>
            <person name="Zhang L."/>
            <person name="Hao G."/>
            <person name="Liu J."/>
            <person name="Yang Y."/>
        </authorList>
    </citation>
    <scope>NUCLEOTIDE SEQUENCE [LARGE SCALE GENOMIC DNA]</scope>
    <source>
        <strain evidence="3">Cfa_2016G</strain>
        <tissue evidence="3">Leaf</tissue>
    </source>
</reference>
<sequence length="296" mass="31439">MAATNTTAPAPVDSGSAAGAAGSVSNDEMTAKAVHKRYEGLVMVRTKAIKGKGAWYWAHLEPLLVQNPETSLPKAVKLRCSLCDAVFSASNPSRTASEHLKRGTCPNFNSVAKPISSVSPTSASLASPPPPSRKRHSSAASAGGGTGGGGGSGSSYQKHSTKISFDWRGHHEMVEDLTSTSGTNQMSSCKKPWSLLEPAGIGTWVNYLGRTRVQTFLAGRARLTVSISSISPGLCVFERVKPHHERSGSLFPSFVCHGKKSRGWSHLVMLPMIARKVLRGPQSKEELSAWSNTEDA</sequence>
<dbReference type="Proteomes" id="UP000327013">
    <property type="component" value="Chromosome 5"/>
</dbReference>
<evidence type="ECO:0000313" key="4">
    <source>
        <dbReference type="Proteomes" id="UP000327013"/>
    </source>
</evidence>
<feature type="region of interest" description="Disordered" evidence="1">
    <location>
        <begin position="116"/>
        <end position="158"/>
    </location>
</feature>
<dbReference type="PANTHER" id="PTHR32166:SF24">
    <property type="entry name" value="F16P17.2 PROTEIN"/>
    <property type="match status" value="1"/>
</dbReference>